<sequence length="379" mass="43143">MGWQRHVLINNNSPTGFALPRQIIIKKSKRISACERRCVQQEGGQGPSTKRLFQTRELELFFLLLMAMVVMVIHWRCWWWCLSRRLLLSVAVSNGKIVQKIIGGRFASNGQFKYQVSLQLISGNGCTHHFCGGSILDERHIITAAHCVTDKNSHQFNGVYITVVADATYLADKRTGLYHDVEYTFMPYSYMLNGAGSYYHDIAILRLRRPLPLGKNRKIGAVRLPTAYQYLPPNRQLAVVSGFGVYRQTQFTNGMIADSTSSPFMKYVYIRINVQDQFGCDNTQVCAKSLNSYLEGTCFGDSGGPLVDHSTNTLIGLVSHSTSYLCGQMTRFTRVSSYLNNFIYKVLRNRIDNTIVYIQTNHNNERVIRSYPHCVRTME</sequence>
<dbReference type="GO" id="GO:0008236">
    <property type="term" value="F:serine-type peptidase activity"/>
    <property type="evidence" value="ECO:0007669"/>
    <property type="project" value="UniProtKB-KW"/>
</dbReference>
<keyword evidence="7" id="KW-1185">Reference proteome</keyword>
<keyword evidence="3" id="KW-0645">Protease</keyword>
<dbReference type="EMBL" id="JBJJXI010000128">
    <property type="protein sequence ID" value="KAL3388788.1"/>
    <property type="molecule type" value="Genomic_DNA"/>
</dbReference>
<evidence type="ECO:0000256" key="1">
    <source>
        <dbReference type="ARBA" id="ARBA00023157"/>
    </source>
</evidence>
<evidence type="ECO:0000313" key="6">
    <source>
        <dbReference type="EMBL" id="KAL3388788.1"/>
    </source>
</evidence>
<dbReference type="PANTHER" id="PTHR24256">
    <property type="entry name" value="TRYPTASE-RELATED"/>
    <property type="match status" value="1"/>
</dbReference>
<dbReference type="InterPro" id="IPR018114">
    <property type="entry name" value="TRYPSIN_HIS"/>
</dbReference>
<dbReference type="CDD" id="cd00190">
    <property type="entry name" value="Tryp_SPc"/>
    <property type="match status" value="1"/>
</dbReference>
<dbReference type="GO" id="GO:0006508">
    <property type="term" value="P:proteolysis"/>
    <property type="evidence" value="ECO:0007669"/>
    <property type="project" value="UniProtKB-KW"/>
</dbReference>
<comment type="similarity">
    <text evidence="2">Belongs to the peptidase S1 family. CLIP subfamily.</text>
</comment>
<dbReference type="PRINTS" id="PR00722">
    <property type="entry name" value="CHYMOTRYPSIN"/>
</dbReference>
<dbReference type="Pfam" id="PF00089">
    <property type="entry name" value="Trypsin"/>
    <property type="match status" value="1"/>
</dbReference>
<dbReference type="Gene3D" id="2.40.10.10">
    <property type="entry name" value="Trypsin-like serine proteases"/>
    <property type="match status" value="1"/>
</dbReference>
<comment type="caution">
    <text evidence="6">The sequence shown here is derived from an EMBL/GenBank/DDBJ whole genome shotgun (WGS) entry which is preliminary data.</text>
</comment>
<dbReference type="InterPro" id="IPR043504">
    <property type="entry name" value="Peptidase_S1_PA_chymotrypsin"/>
</dbReference>
<keyword evidence="1" id="KW-1015">Disulfide bond</keyword>
<evidence type="ECO:0000313" key="7">
    <source>
        <dbReference type="Proteomes" id="UP001627154"/>
    </source>
</evidence>
<organism evidence="6 7">
    <name type="scientific">Trichogramma kaykai</name>
    <dbReference type="NCBI Taxonomy" id="54128"/>
    <lineage>
        <taxon>Eukaryota</taxon>
        <taxon>Metazoa</taxon>
        <taxon>Ecdysozoa</taxon>
        <taxon>Arthropoda</taxon>
        <taxon>Hexapoda</taxon>
        <taxon>Insecta</taxon>
        <taxon>Pterygota</taxon>
        <taxon>Neoptera</taxon>
        <taxon>Endopterygota</taxon>
        <taxon>Hymenoptera</taxon>
        <taxon>Apocrita</taxon>
        <taxon>Proctotrupomorpha</taxon>
        <taxon>Chalcidoidea</taxon>
        <taxon>Trichogrammatidae</taxon>
        <taxon>Trichogramma</taxon>
    </lineage>
</organism>
<dbReference type="SUPFAM" id="SSF50494">
    <property type="entry name" value="Trypsin-like serine proteases"/>
    <property type="match status" value="1"/>
</dbReference>
<keyword evidence="3" id="KW-0378">Hydrolase</keyword>
<evidence type="ECO:0000259" key="5">
    <source>
        <dbReference type="PROSITE" id="PS50240"/>
    </source>
</evidence>
<dbReference type="PROSITE" id="PS50240">
    <property type="entry name" value="TRYPSIN_DOM"/>
    <property type="match status" value="1"/>
</dbReference>
<keyword evidence="4" id="KW-0472">Membrane</keyword>
<evidence type="ECO:0000256" key="3">
    <source>
        <dbReference type="RuleBase" id="RU363034"/>
    </source>
</evidence>
<dbReference type="InterPro" id="IPR001314">
    <property type="entry name" value="Peptidase_S1A"/>
</dbReference>
<dbReference type="InterPro" id="IPR051487">
    <property type="entry name" value="Ser/Thr_Proteases_Immune/Dev"/>
</dbReference>
<feature type="domain" description="Peptidase S1" evidence="5">
    <location>
        <begin position="101"/>
        <end position="348"/>
    </location>
</feature>
<accession>A0ABD2W7A5</accession>
<protein>
    <recommendedName>
        <fullName evidence="5">Peptidase S1 domain-containing protein</fullName>
    </recommendedName>
</protein>
<dbReference type="InterPro" id="IPR001254">
    <property type="entry name" value="Trypsin_dom"/>
</dbReference>
<name>A0ABD2W7A5_9HYME</name>
<dbReference type="Proteomes" id="UP001627154">
    <property type="component" value="Unassembled WGS sequence"/>
</dbReference>
<dbReference type="InterPro" id="IPR033116">
    <property type="entry name" value="TRYPSIN_SER"/>
</dbReference>
<reference evidence="6 7" key="1">
    <citation type="journal article" date="2024" name="bioRxiv">
        <title>A reference genome for Trichogramma kaykai: A tiny desert-dwelling parasitoid wasp with competing sex-ratio distorters.</title>
        <authorList>
            <person name="Culotta J."/>
            <person name="Lindsey A.R."/>
        </authorList>
    </citation>
    <scope>NUCLEOTIDE SEQUENCE [LARGE SCALE GENOMIC DNA]</scope>
    <source>
        <strain evidence="6 7">KSX58</strain>
    </source>
</reference>
<dbReference type="PROSITE" id="PS00134">
    <property type="entry name" value="TRYPSIN_HIS"/>
    <property type="match status" value="1"/>
</dbReference>
<keyword evidence="4" id="KW-0812">Transmembrane</keyword>
<proteinExistence type="inferred from homology"/>
<feature type="transmembrane region" description="Helical" evidence="4">
    <location>
        <begin position="60"/>
        <end position="79"/>
    </location>
</feature>
<keyword evidence="4" id="KW-1133">Transmembrane helix</keyword>
<evidence type="ECO:0000256" key="2">
    <source>
        <dbReference type="ARBA" id="ARBA00024195"/>
    </source>
</evidence>
<gene>
    <name evidence="6" type="ORF">TKK_016212</name>
</gene>
<keyword evidence="3" id="KW-0720">Serine protease</keyword>
<dbReference type="PROSITE" id="PS00135">
    <property type="entry name" value="TRYPSIN_SER"/>
    <property type="match status" value="1"/>
</dbReference>
<evidence type="ECO:0000256" key="4">
    <source>
        <dbReference type="SAM" id="Phobius"/>
    </source>
</evidence>
<dbReference type="SMART" id="SM00020">
    <property type="entry name" value="Tryp_SPc"/>
    <property type="match status" value="1"/>
</dbReference>
<dbReference type="InterPro" id="IPR009003">
    <property type="entry name" value="Peptidase_S1_PA"/>
</dbReference>
<dbReference type="AlphaFoldDB" id="A0ABD2W7A5"/>